<reference evidence="2" key="1">
    <citation type="submission" date="2017-02" db="EMBL/GenBank/DDBJ databases">
        <authorList>
            <person name="Varghese N."/>
            <person name="Submissions S."/>
        </authorList>
    </citation>
    <scope>NUCLEOTIDE SEQUENCE [LARGE SCALE GENOMIC DNA]</scope>
    <source>
        <strain evidence="2">ATCC 27094</strain>
    </source>
</reference>
<dbReference type="OrthoDB" id="117988at2"/>
<keyword evidence="2" id="KW-1185">Reference proteome</keyword>
<protein>
    <submittedName>
        <fullName evidence="1">Uncharacterized protein</fullName>
    </submittedName>
</protein>
<gene>
    <name evidence="1" type="ORF">SAMN02745126_00476</name>
</gene>
<dbReference type="AlphaFoldDB" id="A0A1T4JUD0"/>
<evidence type="ECO:0000313" key="1">
    <source>
        <dbReference type="EMBL" id="SJZ33776.1"/>
    </source>
</evidence>
<dbReference type="RefSeq" id="WP_085932209.1">
    <property type="nucleotide sequence ID" value="NZ_FUWJ01000001.1"/>
</dbReference>
<dbReference type="EMBL" id="FUWJ01000001">
    <property type="protein sequence ID" value="SJZ33776.1"/>
    <property type="molecule type" value="Genomic_DNA"/>
</dbReference>
<sequence>MSAVISPRVRPDHAEIVEVGEGFLARTFPPSRYHHREHLIMATYLLVRYPERDWRAELPDLIRRYNVASGGVNDDTRGYHHTMTMAFLTLVEGVLAGVGHEDVVSACNAVLTSVAAERNVLLRFWSRELLFSRDARLGWVEPDIGAIDPHTIDTPAIGAS</sequence>
<proteinExistence type="predicted"/>
<dbReference type="Proteomes" id="UP000190092">
    <property type="component" value="Unassembled WGS sequence"/>
</dbReference>
<evidence type="ECO:0000313" key="2">
    <source>
        <dbReference type="Proteomes" id="UP000190092"/>
    </source>
</evidence>
<organism evidence="1 2">
    <name type="scientific">Enhydrobacter aerosaccus</name>
    <dbReference type="NCBI Taxonomy" id="225324"/>
    <lineage>
        <taxon>Bacteria</taxon>
        <taxon>Pseudomonadati</taxon>
        <taxon>Pseudomonadota</taxon>
        <taxon>Alphaproteobacteria</taxon>
        <taxon>Hyphomicrobiales</taxon>
        <taxon>Enhydrobacter</taxon>
    </lineage>
</organism>
<accession>A0A1T4JUD0</accession>
<name>A0A1T4JUD0_9HYPH</name>